<organism evidence="8 9">
    <name type="scientific">Phytophthora nicotianae P10297</name>
    <dbReference type="NCBI Taxonomy" id="1317064"/>
    <lineage>
        <taxon>Eukaryota</taxon>
        <taxon>Sar</taxon>
        <taxon>Stramenopiles</taxon>
        <taxon>Oomycota</taxon>
        <taxon>Peronosporomycetes</taxon>
        <taxon>Peronosporales</taxon>
        <taxon>Peronosporaceae</taxon>
        <taxon>Phytophthora</taxon>
    </lineage>
</organism>
<evidence type="ECO:0000313" key="9">
    <source>
        <dbReference type="Proteomes" id="UP000018948"/>
    </source>
</evidence>
<evidence type="ECO:0000256" key="5">
    <source>
        <dbReference type="SAM" id="MobiDB-lite"/>
    </source>
</evidence>
<dbReference type="InterPro" id="IPR001902">
    <property type="entry name" value="SLC26A/SulP_fam"/>
</dbReference>
<name>W3A1L5_PHYNI</name>
<feature type="transmembrane region" description="Helical" evidence="6">
    <location>
        <begin position="148"/>
        <end position="168"/>
    </location>
</feature>
<dbReference type="SUPFAM" id="SSF52091">
    <property type="entry name" value="SpoIIaa-like"/>
    <property type="match status" value="1"/>
</dbReference>
<reference evidence="8 9" key="1">
    <citation type="submission" date="2013-11" db="EMBL/GenBank/DDBJ databases">
        <title>The Genome Sequence of Phytophthora parasitica P10297.</title>
        <authorList>
            <consortium name="The Broad Institute Genomics Platform"/>
            <person name="Russ C."/>
            <person name="Tyler B."/>
            <person name="Panabieres F."/>
            <person name="Shan W."/>
            <person name="Tripathy S."/>
            <person name="Grunwald N."/>
            <person name="Machado M."/>
            <person name="Johnson C.S."/>
            <person name="Walker B."/>
            <person name="Young S.K."/>
            <person name="Zeng Q."/>
            <person name="Gargeya S."/>
            <person name="Fitzgerald M."/>
            <person name="Haas B."/>
            <person name="Abouelleil A."/>
            <person name="Allen A.W."/>
            <person name="Alvarado L."/>
            <person name="Arachchi H.M."/>
            <person name="Berlin A.M."/>
            <person name="Chapman S.B."/>
            <person name="Gainer-Dewar J."/>
            <person name="Goldberg J."/>
            <person name="Griggs A."/>
            <person name="Gujja S."/>
            <person name="Hansen M."/>
            <person name="Howarth C."/>
            <person name="Imamovic A."/>
            <person name="Ireland A."/>
            <person name="Larimer J."/>
            <person name="McCowan C."/>
            <person name="Murphy C."/>
            <person name="Pearson M."/>
            <person name="Poon T.W."/>
            <person name="Priest M."/>
            <person name="Roberts A."/>
            <person name="Saif S."/>
            <person name="Shea T."/>
            <person name="Sisk P."/>
            <person name="Sykes S."/>
            <person name="Wortman J."/>
            <person name="Nusbaum C."/>
            <person name="Birren B."/>
        </authorList>
    </citation>
    <scope>NUCLEOTIDE SEQUENCE [LARGE SCALE GENOMIC DNA]</scope>
    <source>
        <strain evidence="8 9">P10297</strain>
    </source>
</reference>
<dbReference type="Gene3D" id="3.30.750.24">
    <property type="entry name" value="STAS domain"/>
    <property type="match status" value="1"/>
</dbReference>
<comment type="subcellular location">
    <subcellularLocation>
        <location evidence="1">Membrane</location>
        <topology evidence="1">Multi-pass membrane protein</topology>
    </subcellularLocation>
</comment>
<feature type="transmembrane region" description="Helical" evidence="6">
    <location>
        <begin position="533"/>
        <end position="560"/>
    </location>
</feature>
<dbReference type="InterPro" id="IPR011547">
    <property type="entry name" value="SLC26A/SulP_dom"/>
</dbReference>
<dbReference type="InterPro" id="IPR036513">
    <property type="entry name" value="STAS_dom_sf"/>
</dbReference>
<feature type="domain" description="STAS" evidence="7">
    <location>
        <begin position="583"/>
        <end position="701"/>
    </location>
</feature>
<dbReference type="AlphaFoldDB" id="W3A1L5"/>
<evidence type="ECO:0000256" key="4">
    <source>
        <dbReference type="ARBA" id="ARBA00023136"/>
    </source>
</evidence>
<dbReference type="Pfam" id="PF01740">
    <property type="entry name" value="STAS"/>
    <property type="match status" value="1"/>
</dbReference>
<evidence type="ECO:0000313" key="8">
    <source>
        <dbReference type="EMBL" id="ETP53433.1"/>
    </source>
</evidence>
<feature type="compositionally biased region" description="Polar residues" evidence="5">
    <location>
        <begin position="708"/>
        <end position="725"/>
    </location>
</feature>
<dbReference type="FunFam" id="3.30.750.24:FF:000021">
    <property type="entry name" value="Sulfate Permease (SulP) Family"/>
    <property type="match status" value="1"/>
</dbReference>
<gene>
    <name evidence="8" type="ORF">F442_01664</name>
</gene>
<feature type="transmembrane region" description="Helical" evidence="6">
    <location>
        <begin position="103"/>
        <end position="128"/>
    </location>
</feature>
<feature type="transmembrane region" description="Helical" evidence="6">
    <location>
        <begin position="219"/>
        <end position="242"/>
    </location>
</feature>
<dbReference type="EMBL" id="ANIY01000335">
    <property type="protein sequence ID" value="ETP53433.1"/>
    <property type="molecule type" value="Genomic_DNA"/>
</dbReference>
<dbReference type="OrthoDB" id="288203at2759"/>
<evidence type="ECO:0000256" key="2">
    <source>
        <dbReference type="ARBA" id="ARBA00022692"/>
    </source>
</evidence>
<dbReference type="PROSITE" id="PS50801">
    <property type="entry name" value="STAS"/>
    <property type="match status" value="1"/>
</dbReference>
<keyword evidence="3 6" id="KW-1133">Transmembrane helix</keyword>
<dbReference type="GO" id="GO:0016020">
    <property type="term" value="C:membrane"/>
    <property type="evidence" value="ECO:0007669"/>
    <property type="project" value="UniProtKB-SubCell"/>
</dbReference>
<evidence type="ECO:0000259" key="7">
    <source>
        <dbReference type="PROSITE" id="PS50801"/>
    </source>
</evidence>
<evidence type="ECO:0000256" key="3">
    <source>
        <dbReference type="ARBA" id="ARBA00022989"/>
    </source>
</evidence>
<feature type="transmembrane region" description="Helical" evidence="6">
    <location>
        <begin position="465"/>
        <end position="486"/>
    </location>
</feature>
<dbReference type="CDD" id="cd07042">
    <property type="entry name" value="STAS_SulP_like_sulfate_transporter"/>
    <property type="match status" value="1"/>
</dbReference>
<dbReference type="GO" id="GO:0055085">
    <property type="term" value="P:transmembrane transport"/>
    <property type="evidence" value="ECO:0007669"/>
    <property type="project" value="InterPro"/>
</dbReference>
<feature type="transmembrane region" description="Helical" evidence="6">
    <location>
        <begin position="180"/>
        <end position="199"/>
    </location>
</feature>
<feature type="transmembrane region" description="Helical" evidence="6">
    <location>
        <begin position="400"/>
        <end position="418"/>
    </location>
</feature>
<keyword evidence="4 6" id="KW-0472">Membrane</keyword>
<accession>W3A1L5</accession>
<proteinExistence type="predicted"/>
<feature type="transmembrane region" description="Helical" evidence="6">
    <location>
        <begin position="492"/>
        <end position="512"/>
    </location>
</feature>
<dbReference type="Proteomes" id="UP000018948">
    <property type="component" value="Unassembled WGS sequence"/>
</dbReference>
<dbReference type="InterPro" id="IPR002645">
    <property type="entry name" value="STAS_dom"/>
</dbReference>
<sequence>MTSQSSAELILHSAAFGTSPRSTMASFIRQLTGHHESERFAMPKRTWMQQLQHYAPIFRWLPQYNLAKDLKFDIVAGITVAMMLIPQEVSLSTIMNVPAHHGLYTAATAPLVYAIFGSSTVLSVSSGSEVSLLVGTILEDIDDENERVATGIMMAFLSGCILLIVRILNLSQLADFFSRPVMGGFVSAGGILIMLSQFSNALGIKFPSQDYPPQTVYQIFNHIGSTNLTAFAVAAVSIVYLIGVKLFKKKFFPSPVLMQLFETDKPTKEETEQIVTPVVNNNAEVTHSHGFSLTDQQYVSMESARQRRGDHTPLSEVAEKNLADEKPKQSKTKLLGIFLVRTICDLGPLVVCIVGGIVGYVLGSSRLKLTGTIPGGFPDPKVPWYGFDEGLIASDRFGTILYNSLTVVVVVFLSSIAMSKRLAIQRGEDINCDQELTGLGVASVVCGFFQAMPPTGGMSRTAVNLLNAHTQLSSIITTLIVILALYTLTSAMYYLPSATLASIIIVAGYSLVEFKEAKWLYRVKRDEFVVWTASFILTLGLGVLDGLIASIVCSVLALMWKTKTQPVVILGELDNGRYVDRELFSEAHDLGDVIVIRVDSSLYFANCGRVALFAEREMTRLKANGIITRGVVLDMCNMNDLDATTIQVLSDMQEKLAVRKVRFAIANAKSRLHDIVASTNIIKRILANDPSISVEEAVRLLRELPVPGNTSPSSNSRLSTVQDKV</sequence>
<evidence type="ECO:0000256" key="6">
    <source>
        <dbReference type="SAM" id="Phobius"/>
    </source>
</evidence>
<dbReference type="Pfam" id="PF00916">
    <property type="entry name" value="Sulfate_transp"/>
    <property type="match status" value="2"/>
</dbReference>
<feature type="region of interest" description="Disordered" evidence="5">
    <location>
        <begin position="706"/>
        <end position="725"/>
    </location>
</feature>
<dbReference type="PANTHER" id="PTHR11814">
    <property type="entry name" value="SULFATE TRANSPORTER"/>
    <property type="match status" value="1"/>
</dbReference>
<comment type="caution">
    <text evidence="8">The sequence shown here is derived from an EMBL/GenBank/DDBJ whole genome shotgun (WGS) entry which is preliminary data.</text>
</comment>
<protein>
    <recommendedName>
        <fullName evidence="7">STAS domain-containing protein</fullName>
    </recommendedName>
</protein>
<evidence type="ECO:0000256" key="1">
    <source>
        <dbReference type="ARBA" id="ARBA00004141"/>
    </source>
</evidence>
<feature type="transmembrane region" description="Helical" evidence="6">
    <location>
        <begin position="338"/>
        <end position="362"/>
    </location>
</feature>
<keyword evidence="2 6" id="KW-0812">Transmembrane</keyword>